<evidence type="ECO:0000313" key="2">
    <source>
        <dbReference type="EMBL" id="OIP84136.1"/>
    </source>
</evidence>
<dbReference type="NCBIfam" id="NF005365">
    <property type="entry name" value="PRK06886.1"/>
    <property type="match status" value="1"/>
</dbReference>
<organism evidence="2 3">
    <name type="scientific">Candidatus Roizmanbacteria bacterium CG2_30_33_16</name>
    <dbReference type="NCBI Taxonomy" id="1805340"/>
    <lineage>
        <taxon>Bacteria</taxon>
        <taxon>Candidatus Roizmaniibacteriota</taxon>
    </lineage>
</organism>
<dbReference type="InterPro" id="IPR052349">
    <property type="entry name" value="Metallo-hydrolase_Enzymes"/>
</dbReference>
<proteinExistence type="predicted"/>
<feature type="domain" description="Amidohydrolase-related" evidence="1">
    <location>
        <begin position="23"/>
        <end position="330"/>
    </location>
</feature>
<protein>
    <recommendedName>
        <fullName evidence="1">Amidohydrolase-related domain-containing protein</fullName>
    </recommendedName>
</protein>
<evidence type="ECO:0000313" key="3">
    <source>
        <dbReference type="Proteomes" id="UP000183758"/>
    </source>
</evidence>
<accession>A0A1J5HYX6</accession>
<gene>
    <name evidence="2" type="ORF">AUK04_02660</name>
</gene>
<dbReference type="Pfam" id="PF01979">
    <property type="entry name" value="Amidohydro_1"/>
    <property type="match status" value="1"/>
</dbReference>
<dbReference type="InterPro" id="IPR006680">
    <property type="entry name" value="Amidohydro-rel"/>
</dbReference>
<evidence type="ECO:0000259" key="1">
    <source>
        <dbReference type="Pfam" id="PF01979"/>
    </source>
</evidence>
<dbReference type="PANTHER" id="PTHR32027:SF0">
    <property type="entry name" value="CYTOSINE DEAMINASE"/>
    <property type="match status" value="1"/>
</dbReference>
<dbReference type="AlphaFoldDB" id="A0A1J5HYX6"/>
<dbReference type="PANTHER" id="PTHR32027">
    <property type="entry name" value="CYTOSINE DEAMINASE"/>
    <property type="match status" value="1"/>
</dbReference>
<dbReference type="Proteomes" id="UP000183758">
    <property type="component" value="Unassembled WGS sequence"/>
</dbReference>
<name>A0A1J5HYX6_9BACT</name>
<dbReference type="Gene3D" id="3.20.20.140">
    <property type="entry name" value="Metal-dependent hydrolases"/>
    <property type="match status" value="1"/>
</dbReference>
<dbReference type="GO" id="GO:0016814">
    <property type="term" value="F:hydrolase activity, acting on carbon-nitrogen (but not peptide) bonds, in cyclic amidines"/>
    <property type="evidence" value="ECO:0007669"/>
    <property type="project" value="TreeGrafter"/>
</dbReference>
<dbReference type="InterPro" id="IPR032466">
    <property type="entry name" value="Metal_Hydrolase"/>
</dbReference>
<comment type="caution">
    <text evidence="2">The sequence shown here is derived from an EMBL/GenBank/DDBJ whole genome shotgun (WGS) entry which is preliminary data.</text>
</comment>
<dbReference type="EMBL" id="MNZM01000064">
    <property type="protein sequence ID" value="OIP84136.1"/>
    <property type="molecule type" value="Genomic_DNA"/>
</dbReference>
<dbReference type="SUPFAM" id="SSF51556">
    <property type="entry name" value="Metallo-dependent hydrolases"/>
    <property type="match status" value="1"/>
</dbReference>
<sequence>MKNKNSLWNFKDLLIKKIKEQGGWVNSHVHADRAFTITPKKLDIYEKYVLEQKWDIVDEVKINATVDDYYRRVSQAIELMISQGVTAVGSFIDIDPVCEDHAINGALKAREKYKKVIQIKFINQTLKGVIEPKARYWFDKGAPLVDIIGGLPRRDERDYGKGKEHLDILLSTAKKYNKLVHVHVDQFNNPNDKETEILCDKTIKHDMVGQVVAIHCISIASHPKIYREKIYKKMKKAKLMVIACPTAWIDSHRTEISTPFHNSLTPIDELIPLGIPVALGTDNIADYMVPFCDGDMWSELKLLATGNRYTNFSELVKIATINGLKVLGIKKN</sequence>
<reference evidence="2 3" key="1">
    <citation type="journal article" date="2016" name="Environ. Microbiol.">
        <title>Genomic resolution of a cold subsurface aquifer community provides metabolic insights for novel microbes adapted to high CO concentrations.</title>
        <authorList>
            <person name="Probst A.J."/>
            <person name="Castelle C.J."/>
            <person name="Singh A."/>
            <person name="Brown C.T."/>
            <person name="Anantharaman K."/>
            <person name="Sharon I."/>
            <person name="Hug L.A."/>
            <person name="Burstein D."/>
            <person name="Emerson J.B."/>
            <person name="Thomas B.C."/>
            <person name="Banfield J.F."/>
        </authorList>
    </citation>
    <scope>NUCLEOTIDE SEQUENCE [LARGE SCALE GENOMIC DNA]</scope>
    <source>
        <strain evidence="2">CG2_30_33_16</strain>
    </source>
</reference>